<organism evidence="1 2">
    <name type="scientific">Ligilactobacillus faecis</name>
    <dbReference type="NCBI Taxonomy" id="762833"/>
    <lineage>
        <taxon>Bacteria</taxon>
        <taxon>Bacillati</taxon>
        <taxon>Bacillota</taxon>
        <taxon>Bacilli</taxon>
        <taxon>Lactobacillales</taxon>
        <taxon>Lactobacillaceae</taxon>
        <taxon>Ligilactobacillus</taxon>
    </lineage>
</organism>
<proteinExistence type="predicted"/>
<dbReference type="RefSeq" id="WP_280605559.1">
    <property type="nucleotide sequence ID" value="NZ_CP123639.1"/>
</dbReference>
<dbReference type="Proteomes" id="UP001565236">
    <property type="component" value="Unassembled WGS sequence"/>
</dbReference>
<dbReference type="InterPro" id="IPR015867">
    <property type="entry name" value="N-reg_PII/ATP_PRibTrfase_C"/>
</dbReference>
<reference evidence="1 2" key="1">
    <citation type="submission" date="2024-03" db="EMBL/GenBank/DDBJ databases">
        <title>Mouse gut bacterial collection (mGBC) of GemPharmatech.</title>
        <authorList>
            <person name="He Y."/>
            <person name="Dong L."/>
            <person name="Wu D."/>
            <person name="Gao X."/>
            <person name="Lin Z."/>
        </authorList>
    </citation>
    <scope>NUCLEOTIDE SEQUENCE [LARGE SCALE GENOMIC DNA]</scope>
    <source>
        <strain evidence="1 2">15-30</strain>
    </source>
</reference>
<keyword evidence="2" id="KW-1185">Reference proteome</keyword>
<protein>
    <submittedName>
        <fullName evidence="1">Cyclic-di-AMP receptor</fullName>
    </submittedName>
</protein>
<dbReference type="PANTHER" id="PTHR38456:SF1">
    <property type="entry name" value="CYCLIC DI-AMP RECEPTOR A"/>
    <property type="match status" value="1"/>
</dbReference>
<keyword evidence="1" id="KW-0675">Receptor</keyword>
<dbReference type="SUPFAM" id="SSF54913">
    <property type="entry name" value="GlnB-like"/>
    <property type="match status" value="1"/>
</dbReference>
<evidence type="ECO:0000313" key="2">
    <source>
        <dbReference type="Proteomes" id="UP001565236"/>
    </source>
</evidence>
<dbReference type="Gene3D" id="3.30.70.120">
    <property type="match status" value="1"/>
</dbReference>
<dbReference type="InterPro" id="IPR010375">
    <property type="entry name" value="CdAMP_rec"/>
</dbReference>
<gene>
    <name evidence="1" type="ORF">AALT52_02440</name>
</gene>
<dbReference type="Pfam" id="PF06153">
    <property type="entry name" value="CdAMP_rec"/>
    <property type="match status" value="1"/>
</dbReference>
<comment type="caution">
    <text evidence="1">The sequence shown here is derived from an EMBL/GenBank/DDBJ whole genome shotgun (WGS) entry which is preliminary data.</text>
</comment>
<dbReference type="InterPro" id="IPR011322">
    <property type="entry name" value="N-reg_PII-like_a/b"/>
</dbReference>
<dbReference type="PANTHER" id="PTHR38456">
    <property type="entry name" value="CYCLIC DI-AMP RECEPTOR A"/>
    <property type="match status" value="1"/>
</dbReference>
<accession>A0ABV4DQQ5</accession>
<name>A0ABV4DQQ5_9LACO</name>
<evidence type="ECO:0000313" key="1">
    <source>
        <dbReference type="EMBL" id="MEY8661756.1"/>
    </source>
</evidence>
<dbReference type="EMBL" id="JBCLUF010000006">
    <property type="protein sequence ID" value="MEY8661756.1"/>
    <property type="molecule type" value="Genomic_DNA"/>
</dbReference>
<sequence>MKMIIAIVQDKDSNALSNAFIEADVRATKLATTGGFLRSGNTTFMIGIADERVAEVLELIKKTSSKRDEYIAPPVNVEGALETTGTPLEVEVGGATIFVLPVEQFLKF</sequence>